<evidence type="ECO:0000256" key="2">
    <source>
        <dbReference type="ARBA" id="ARBA00004496"/>
    </source>
</evidence>
<keyword evidence="5" id="KW-0963">Cytoplasm</keyword>
<dbReference type="GO" id="GO:0016020">
    <property type="term" value="C:membrane"/>
    <property type="evidence" value="ECO:0007669"/>
    <property type="project" value="InterPro"/>
</dbReference>
<reference evidence="11" key="1">
    <citation type="journal article" date="2023" name="Front. Mar. Sci.">
        <title>A new Merluccius polli reference genome to investigate the effects of global change in West African waters.</title>
        <authorList>
            <person name="Mateo J.L."/>
            <person name="Blanco-Fernandez C."/>
            <person name="Garcia-Vazquez E."/>
            <person name="Machado-Schiaffino G."/>
        </authorList>
    </citation>
    <scope>NUCLEOTIDE SEQUENCE</scope>
    <source>
        <strain evidence="11">C29</strain>
        <tissue evidence="11">Fin</tissue>
    </source>
</reference>
<comment type="similarity">
    <text evidence="4">Belongs to the paralemmin family.</text>
</comment>
<evidence type="ECO:0000256" key="3">
    <source>
        <dbReference type="ARBA" id="ARBA00004552"/>
    </source>
</evidence>
<dbReference type="GO" id="GO:0008360">
    <property type="term" value="P:regulation of cell shape"/>
    <property type="evidence" value="ECO:0007669"/>
    <property type="project" value="InterPro"/>
</dbReference>
<dbReference type="AlphaFoldDB" id="A0AA47P6X9"/>
<feature type="compositionally biased region" description="Low complexity" evidence="10">
    <location>
        <begin position="180"/>
        <end position="198"/>
    </location>
</feature>
<organism evidence="11 12">
    <name type="scientific">Merluccius polli</name>
    <name type="common">Benguela hake</name>
    <name type="synonym">Merluccius cadenati</name>
    <dbReference type="NCBI Taxonomy" id="89951"/>
    <lineage>
        <taxon>Eukaryota</taxon>
        <taxon>Metazoa</taxon>
        <taxon>Chordata</taxon>
        <taxon>Craniata</taxon>
        <taxon>Vertebrata</taxon>
        <taxon>Euteleostomi</taxon>
        <taxon>Actinopterygii</taxon>
        <taxon>Neopterygii</taxon>
        <taxon>Teleostei</taxon>
        <taxon>Neoteleostei</taxon>
        <taxon>Acanthomorphata</taxon>
        <taxon>Zeiogadaria</taxon>
        <taxon>Gadariae</taxon>
        <taxon>Gadiformes</taxon>
        <taxon>Gadoidei</taxon>
        <taxon>Merlucciidae</taxon>
        <taxon>Merluccius</taxon>
    </lineage>
</organism>
<dbReference type="Proteomes" id="UP001174136">
    <property type="component" value="Unassembled WGS sequence"/>
</dbReference>
<dbReference type="EMBL" id="JAOPHQ010000868">
    <property type="protein sequence ID" value="KAK0153076.1"/>
    <property type="molecule type" value="Genomic_DNA"/>
</dbReference>
<gene>
    <name evidence="11" type="primary">Palmd</name>
    <name evidence="11" type="ORF">N1851_005245</name>
</gene>
<comment type="caution">
    <text evidence="11">The sequence shown here is derived from an EMBL/GenBank/DDBJ whole genome shotgun (WGS) entry which is preliminary data.</text>
</comment>
<evidence type="ECO:0000256" key="5">
    <source>
        <dbReference type="ARBA" id="ARBA00022490"/>
    </source>
</evidence>
<evidence type="ECO:0000256" key="1">
    <source>
        <dbReference type="ARBA" id="ARBA00004279"/>
    </source>
</evidence>
<proteinExistence type="inferred from homology"/>
<feature type="region of interest" description="Disordered" evidence="10">
    <location>
        <begin position="170"/>
        <end position="204"/>
    </location>
</feature>
<dbReference type="PANTHER" id="PTHR46881:SF1">
    <property type="entry name" value="PALMDELPHIN"/>
    <property type="match status" value="1"/>
</dbReference>
<evidence type="ECO:0000256" key="6">
    <source>
        <dbReference type="ARBA" id="ARBA00023018"/>
    </source>
</evidence>
<keyword evidence="7" id="KW-0175">Coiled coil</keyword>
<name>A0AA47P6X9_MERPO</name>
<evidence type="ECO:0000313" key="12">
    <source>
        <dbReference type="Proteomes" id="UP001174136"/>
    </source>
</evidence>
<protein>
    <recommendedName>
        <fullName evidence="9">Palmdelphin</fullName>
    </recommendedName>
</protein>
<keyword evidence="8" id="KW-0966">Cell projection</keyword>
<sequence length="488" mass="53895">MWTEIEKEIEDLETQELNISANEEVILKRLKEVERTAEDIIKVDLISPTPLTLSDPLLTVSPSPRIKPRRQEFEDGKPKKATFAMEISVEHDTRTGESHVVAMSTITPEAVQEKGVKVYDDGRKSVYAINHVNQKRENEGLEEMTPSEVEELLRQALDKEVPSEVQYNQPVYSTSYIGNSSPSTPRTPSKTPRQTPTTCHSPLSCMTSNGAQDFGSMEGCHGWVLAGSKSPCSPGPSKMPQDGAQGCEAQQSLFYIPNQAHASQQPDSLRRSPKPPLNLTNGHADQTVPKAVTLVSVKAQSEGVPVPIQPVYRSDDVPGPFTQGLLSGVCTPDPVIDNTLYNRGSPFYQESEASLNLINTLTEDFETEPVIMIFMGFKNAEDNEDEEDFQAELVMISNSDEDEGDNDCKSDNYDDGSGDLSYHPEGYKSKVFCPRIGVANVSGSVAPNEDIYTNCDEILPCKPTFIHKPGKSGPCMDRQPRLVLTWKR</sequence>
<feature type="compositionally biased region" description="Polar residues" evidence="10">
    <location>
        <begin position="170"/>
        <end position="179"/>
    </location>
</feature>
<dbReference type="PANTHER" id="PTHR46881">
    <property type="entry name" value="PALMDELPHIN"/>
    <property type="match status" value="1"/>
</dbReference>
<dbReference type="GO" id="GO:0043197">
    <property type="term" value="C:dendritic spine"/>
    <property type="evidence" value="ECO:0007669"/>
    <property type="project" value="UniProtKB-SubCell"/>
</dbReference>
<evidence type="ECO:0000256" key="10">
    <source>
        <dbReference type="SAM" id="MobiDB-lite"/>
    </source>
</evidence>
<feature type="region of interest" description="Disordered" evidence="10">
    <location>
        <begin position="260"/>
        <end position="284"/>
    </location>
</feature>
<dbReference type="InterPro" id="IPR004965">
    <property type="entry name" value="Paralemmin"/>
</dbReference>
<evidence type="ECO:0000313" key="11">
    <source>
        <dbReference type="EMBL" id="KAK0153076.1"/>
    </source>
</evidence>
<evidence type="ECO:0000256" key="4">
    <source>
        <dbReference type="ARBA" id="ARBA00005756"/>
    </source>
</evidence>
<dbReference type="Pfam" id="PF03285">
    <property type="entry name" value="Paralemmin"/>
    <property type="match status" value="1"/>
</dbReference>
<evidence type="ECO:0000256" key="7">
    <source>
        <dbReference type="ARBA" id="ARBA00023054"/>
    </source>
</evidence>
<keyword evidence="12" id="KW-1185">Reference proteome</keyword>
<comment type="subcellular location">
    <subcellularLocation>
        <location evidence="1">Cell projection</location>
        <location evidence="1">Dendrite</location>
    </subcellularLocation>
    <subcellularLocation>
        <location evidence="3">Cell projection</location>
        <location evidence="3">Dendritic spine</location>
    </subcellularLocation>
    <subcellularLocation>
        <location evidence="2">Cytoplasm</location>
    </subcellularLocation>
</comment>
<evidence type="ECO:0000256" key="8">
    <source>
        <dbReference type="ARBA" id="ARBA00023273"/>
    </source>
</evidence>
<dbReference type="GO" id="GO:0005737">
    <property type="term" value="C:cytoplasm"/>
    <property type="evidence" value="ECO:0007669"/>
    <property type="project" value="UniProtKB-SubCell"/>
</dbReference>
<accession>A0AA47P6X9</accession>
<keyword evidence="6" id="KW-0770">Synapse</keyword>
<evidence type="ECO:0000256" key="9">
    <source>
        <dbReference type="ARBA" id="ARBA00040857"/>
    </source>
</evidence>